<dbReference type="RefSeq" id="XP_024140386.1">
    <property type="nucleotide sequence ID" value="XM_024284618.2"/>
</dbReference>
<evidence type="ECO:0000256" key="4">
    <source>
        <dbReference type="ARBA" id="ARBA00022679"/>
    </source>
</evidence>
<organism evidence="12 13">
    <name type="scientific">Oryzias melastigma</name>
    <name type="common">Marine medaka</name>
    <dbReference type="NCBI Taxonomy" id="30732"/>
    <lineage>
        <taxon>Eukaryota</taxon>
        <taxon>Metazoa</taxon>
        <taxon>Chordata</taxon>
        <taxon>Craniata</taxon>
        <taxon>Vertebrata</taxon>
        <taxon>Euteleostomi</taxon>
        <taxon>Actinopterygii</taxon>
        <taxon>Neopterygii</taxon>
        <taxon>Teleostei</taxon>
        <taxon>Neoteleostei</taxon>
        <taxon>Acanthomorphata</taxon>
        <taxon>Ovalentaria</taxon>
        <taxon>Atherinomorphae</taxon>
        <taxon>Beloniformes</taxon>
        <taxon>Adrianichthyidae</taxon>
        <taxon>Oryziinae</taxon>
        <taxon>Oryzias</taxon>
    </lineage>
</organism>
<dbReference type="AlphaFoldDB" id="A0A3B3BIY9"/>
<evidence type="ECO:0000256" key="6">
    <source>
        <dbReference type="ARBA" id="ARBA00022777"/>
    </source>
</evidence>
<name>A0A3B3BIY9_ORYME</name>
<keyword evidence="5" id="KW-0547">Nucleotide-binding</keyword>
<feature type="compositionally biased region" description="Low complexity" evidence="10">
    <location>
        <begin position="101"/>
        <end position="111"/>
    </location>
</feature>
<feature type="compositionally biased region" description="Basic residues" evidence="10">
    <location>
        <begin position="122"/>
        <end position="138"/>
    </location>
</feature>
<keyword evidence="4" id="KW-0808">Transferase</keyword>
<feature type="region of interest" description="Disordered" evidence="10">
    <location>
        <begin position="1"/>
        <end position="179"/>
    </location>
</feature>
<dbReference type="PROSITE" id="PS00108">
    <property type="entry name" value="PROTEIN_KINASE_ST"/>
    <property type="match status" value="1"/>
</dbReference>
<dbReference type="SMART" id="SM00220">
    <property type="entry name" value="S_TKc"/>
    <property type="match status" value="1"/>
</dbReference>
<dbReference type="Gene3D" id="3.30.200.20">
    <property type="entry name" value="Phosphorylase Kinase, domain 1"/>
    <property type="match status" value="1"/>
</dbReference>
<feature type="compositionally biased region" description="Basic and acidic residues" evidence="10">
    <location>
        <begin position="51"/>
        <end position="60"/>
    </location>
</feature>
<evidence type="ECO:0000256" key="10">
    <source>
        <dbReference type="SAM" id="MobiDB-lite"/>
    </source>
</evidence>
<proteinExistence type="inferred from homology"/>
<evidence type="ECO:0000259" key="11">
    <source>
        <dbReference type="PROSITE" id="PS50011"/>
    </source>
</evidence>
<evidence type="ECO:0000256" key="5">
    <source>
        <dbReference type="ARBA" id="ARBA00022741"/>
    </source>
</evidence>
<dbReference type="EC" id="2.7.11.1" evidence="2"/>
<dbReference type="GO" id="GO:0005737">
    <property type="term" value="C:cytoplasm"/>
    <property type="evidence" value="ECO:0007669"/>
    <property type="project" value="TreeGrafter"/>
</dbReference>
<dbReference type="GO" id="GO:0005524">
    <property type="term" value="F:ATP binding"/>
    <property type="evidence" value="ECO:0007669"/>
    <property type="project" value="UniProtKB-KW"/>
</dbReference>
<dbReference type="InterPro" id="IPR011009">
    <property type="entry name" value="Kinase-like_dom_sf"/>
</dbReference>
<accession>A0A3B3BIY9</accession>
<dbReference type="Gene3D" id="1.10.510.10">
    <property type="entry name" value="Transferase(Phosphotransferase) domain 1"/>
    <property type="match status" value="1"/>
</dbReference>
<dbReference type="FunFam" id="3.30.200.20:FF:000475">
    <property type="entry name" value="Serine/threonine-protein kinase"/>
    <property type="match status" value="1"/>
</dbReference>
<dbReference type="PROSITE" id="PS50011">
    <property type="entry name" value="PROTEIN_KINASE_DOM"/>
    <property type="match status" value="1"/>
</dbReference>
<comment type="catalytic activity">
    <reaction evidence="9">
        <text>L-seryl-[protein] + ATP = O-phospho-L-seryl-[protein] + ADP + H(+)</text>
        <dbReference type="Rhea" id="RHEA:17989"/>
        <dbReference type="Rhea" id="RHEA-COMP:9863"/>
        <dbReference type="Rhea" id="RHEA-COMP:11604"/>
        <dbReference type="ChEBI" id="CHEBI:15378"/>
        <dbReference type="ChEBI" id="CHEBI:29999"/>
        <dbReference type="ChEBI" id="CHEBI:30616"/>
        <dbReference type="ChEBI" id="CHEBI:83421"/>
        <dbReference type="ChEBI" id="CHEBI:456216"/>
        <dbReference type="EC" id="2.7.11.1"/>
    </reaction>
</comment>
<sequence>MEKDSAKDFKGKTDSSSKTRQKPFDNKQTKKVERKPKSETKKQKKKVKFLKPRESPEPEPTRPSTSTQDNPPVRGLKRKRQEDQQEEEIIEPKKRRPCLKASSSSAAQQSSKTFSDDQTKEVKRKPKPEPKKKKKKVKHCEQTESDIGQDNTRVRGLKRKRQEDEDEDTRDQPKIMKPSLKSYQELRDLYNKMKGNKTSGQEKTLLKSSANEKESNQEIPIKKTERDDVIDQKAEFEAKYVEEDQFGSGGFGSIHAGFRRSDNLPVAIKHILKCYIRNKELDENGNFIPSEVAILLKLRDESLQSKDKAAPVPLLDWYEIGREVILVMERPIPCEDMYDYIENKGGKLQEEEAKIIMKQLIHTAIDLEERNIFHQDIKIDNILIQTSSDVPRARLIDFGLSCMAEKDTIFRVFSGTPAHGPPEYFKGFSSPGSTTVWQLGVVLYESLHDPMSFSTRDFVKGSLTVHDKLSEECQDFFRACLNLNQERRAQLKDLLHHPWLR</sequence>
<dbReference type="InterPro" id="IPR008271">
    <property type="entry name" value="Ser/Thr_kinase_AS"/>
</dbReference>
<evidence type="ECO:0000256" key="7">
    <source>
        <dbReference type="ARBA" id="ARBA00022840"/>
    </source>
</evidence>
<comment type="similarity">
    <text evidence="1">Belongs to the protein kinase superfamily. CAMK Ser/Thr protein kinase family. PIM subfamily.</text>
</comment>
<keyword evidence="3" id="KW-0723">Serine/threonine-protein kinase</keyword>
<keyword evidence="6" id="KW-0418">Kinase</keyword>
<feature type="compositionally biased region" description="Polar residues" evidence="10">
    <location>
        <begin position="196"/>
        <end position="209"/>
    </location>
</feature>
<dbReference type="GO" id="GO:0004674">
    <property type="term" value="F:protein serine/threonine kinase activity"/>
    <property type="evidence" value="ECO:0007669"/>
    <property type="project" value="UniProtKB-KW"/>
</dbReference>
<dbReference type="GO" id="GO:0043066">
    <property type="term" value="P:negative regulation of apoptotic process"/>
    <property type="evidence" value="ECO:0007669"/>
    <property type="project" value="TreeGrafter"/>
</dbReference>
<reference evidence="12" key="1">
    <citation type="submission" date="2025-08" db="UniProtKB">
        <authorList>
            <consortium name="Ensembl"/>
        </authorList>
    </citation>
    <scope>IDENTIFICATION</scope>
</reference>
<protein>
    <recommendedName>
        <fullName evidence="2">non-specific serine/threonine protein kinase</fullName>
        <ecNumber evidence="2">2.7.11.1</ecNumber>
    </recommendedName>
</protein>
<feature type="compositionally biased region" description="Basic and acidic residues" evidence="10">
    <location>
        <begin position="1"/>
        <end position="41"/>
    </location>
</feature>
<dbReference type="PANTHER" id="PTHR22984:SF11">
    <property type="entry name" value="AURORA KINASE-RELATED"/>
    <property type="match status" value="1"/>
</dbReference>
<comment type="catalytic activity">
    <reaction evidence="8">
        <text>L-threonyl-[protein] + ATP = O-phospho-L-threonyl-[protein] + ADP + H(+)</text>
        <dbReference type="Rhea" id="RHEA:46608"/>
        <dbReference type="Rhea" id="RHEA-COMP:11060"/>
        <dbReference type="Rhea" id="RHEA-COMP:11605"/>
        <dbReference type="ChEBI" id="CHEBI:15378"/>
        <dbReference type="ChEBI" id="CHEBI:30013"/>
        <dbReference type="ChEBI" id="CHEBI:30616"/>
        <dbReference type="ChEBI" id="CHEBI:61977"/>
        <dbReference type="ChEBI" id="CHEBI:456216"/>
        <dbReference type="EC" id="2.7.11.1"/>
    </reaction>
</comment>
<evidence type="ECO:0000313" key="12">
    <source>
        <dbReference type="Ensembl" id="ENSOMEP00000005521.1"/>
    </source>
</evidence>
<dbReference type="Ensembl" id="ENSOMET00000007351.1">
    <property type="protein sequence ID" value="ENSOMEP00000005521.1"/>
    <property type="gene ID" value="ENSOMEG00000006560.1"/>
</dbReference>
<dbReference type="SUPFAM" id="SSF56112">
    <property type="entry name" value="Protein kinase-like (PK-like)"/>
    <property type="match status" value="1"/>
</dbReference>
<feature type="region of interest" description="Disordered" evidence="10">
    <location>
        <begin position="194"/>
        <end position="219"/>
    </location>
</feature>
<evidence type="ECO:0000256" key="3">
    <source>
        <dbReference type="ARBA" id="ARBA00022527"/>
    </source>
</evidence>
<keyword evidence="7" id="KW-0067">ATP-binding</keyword>
<feature type="domain" description="Protein kinase" evidence="11">
    <location>
        <begin position="240"/>
        <end position="500"/>
    </location>
</feature>
<dbReference type="Proteomes" id="UP000261560">
    <property type="component" value="Unplaced"/>
</dbReference>
<evidence type="ECO:0000313" key="13">
    <source>
        <dbReference type="Proteomes" id="UP000261560"/>
    </source>
</evidence>
<evidence type="ECO:0000256" key="1">
    <source>
        <dbReference type="ARBA" id="ARBA00005505"/>
    </source>
</evidence>
<evidence type="ECO:0000256" key="9">
    <source>
        <dbReference type="ARBA" id="ARBA00048679"/>
    </source>
</evidence>
<dbReference type="InterPro" id="IPR051138">
    <property type="entry name" value="PIM_Ser/Thr_kinase"/>
</dbReference>
<keyword evidence="13" id="KW-1185">Reference proteome</keyword>
<dbReference type="PANTHER" id="PTHR22984">
    <property type="entry name" value="SERINE/THREONINE-PROTEIN KINASE PIM"/>
    <property type="match status" value="1"/>
</dbReference>
<dbReference type="Pfam" id="PF00069">
    <property type="entry name" value="Pkinase"/>
    <property type="match status" value="1"/>
</dbReference>
<dbReference type="GeneTree" id="ENSGT00940000163427"/>
<reference evidence="12" key="2">
    <citation type="submission" date="2025-09" db="UniProtKB">
        <authorList>
            <consortium name="Ensembl"/>
        </authorList>
    </citation>
    <scope>IDENTIFICATION</scope>
</reference>
<evidence type="ECO:0000256" key="8">
    <source>
        <dbReference type="ARBA" id="ARBA00047899"/>
    </source>
</evidence>
<dbReference type="GeneID" id="112154034"/>
<dbReference type="InterPro" id="IPR000719">
    <property type="entry name" value="Prot_kinase_dom"/>
</dbReference>
<dbReference type="GO" id="GO:0007346">
    <property type="term" value="P:regulation of mitotic cell cycle"/>
    <property type="evidence" value="ECO:0007669"/>
    <property type="project" value="TreeGrafter"/>
</dbReference>
<evidence type="ECO:0000256" key="2">
    <source>
        <dbReference type="ARBA" id="ARBA00012513"/>
    </source>
</evidence>
<feature type="compositionally biased region" description="Basic and acidic residues" evidence="10">
    <location>
        <begin position="210"/>
        <end position="219"/>
    </location>
</feature>